<keyword evidence="1" id="KW-0805">Transcription regulation</keyword>
<dbReference type="Proteomes" id="UP000218267">
    <property type="component" value="Chromosome"/>
</dbReference>
<dbReference type="Pfam" id="PF13377">
    <property type="entry name" value="Peripla_BP_3"/>
    <property type="match status" value="1"/>
</dbReference>
<dbReference type="GO" id="GO:0000976">
    <property type="term" value="F:transcription cis-regulatory region binding"/>
    <property type="evidence" value="ECO:0007669"/>
    <property type="project" value="TreeGrafter"/>
</dbReference>
<organism evidence="5 6">
    <name type="scientific">Labilibaculum antarcticum</name>
    <dbReference type="NCBI Taxonomy" id="1717717"/>
    <lineage>
        <taxon>Bacteria</taxon>
        <taxon>Pseudomonadati</taxon>
        <taxon>Bacteroidota</taxon>
        <taxon>Bacteroidia</taxon>
        <taxon>Marinilabiliales</taxon>
        <taxon>Marinifilaceae</taxon>
        <taxon>Labilibaculum</taxon>
    </lineage>
</organism>
<dbReference type="InterPro" id="IPR046335">
    <property type="entry name" value="LacI/GalR-like_sensor"/>
</dbReference>
<dbReference type="PANTHER" id="PTHR30146">
    <property type="entry name" value="LACI-RELATED TRANSCRIPTIONAL REPRESSOR"/>
    <property type="match status" value="1"/>
</dbReference>
<dbReference type="CDD" id="cd01392">
    <property type="entry name" value="HTH_LacI"/>
    <property type="match status" value="1"/>
</dbReference>
<dbReference type="InterPro" id="IPR000843">
    <property type="entry name" value="HTH_LacI"/>
</dbReference>
<dbReference type="PROSITE" id="PS50932">
    <property type="entry name" value="HTH_LACI_2"/>
    <property type="match status" value="1"/>
</dbReference>
<evidence type="ECO:0000256" key="3">
    <source>
        <dbReference type="ARBA" id="ARBA00023163"/>
    </source>
</evidence>
<dbReference type="Gene3D" id="3.40.50.2300">
    <property type="match status" value="2"/>
</dbReference>
<dbReference type="GO" id="GO:0003700">
    <property type="term" value="F:DNA-binding transcription factor activity"/>
    <property type="evidence" value="ECO:0007669"/>
    <property type="project" value="TreeGrafter"/>
</dbReference>
<dbReference type="CDD" id="cd06267">
    <property type="entry name" value="PBP1_LacI_sugar_binding-like"/>
    <property type="match status" value="1"/>
</dbReference>
<dbReference type="SUPFAM" id="SSF47413">
    <property type="entry name" value="lambda repressor-like DNA-binding domains"/>
    <property type="match status" value="1"/>
</dbReference>
<evidence type="ECO:0000259" key="4">
    <source>
        <dbReference type="PROSITE" id="PS50932"/>
    </source>
</evidence>
<dbReference type="SUPFAM" id="SSF53822">
    <property type="entry name" value="Periplasmic binding protein-like I"/>
    <property type="match status" value="1"/>
</dbReference>
<protein>
    <submittedName>
        <fullName evidence="5">LacI family transcriptional regulator</fullName>
    </submittedName>
</protein>
<accession>A0A1Y1CIZ4</accession>
<keyword evidence="3" id="KW-0804">Transcription</keyword>
<evidence type="ECO:0000256" key="1">
    <source>
        <dbReference type="ARBA" id="ARBA00023015"/>
    </source>
</evidence>
<reference evidence="5 6" key="1">
    <citation type="journal article" date="2018" name="Mar. Genomics">
        <title>Complete genome sequence of Marinifilaceae bacterium strain SPP2, isolated from the Antarctic marine sediment.</title>
        <authorList>
            <person name="Watanabe M."/>
            <person name="Kojima H."/>
            <person name="Fukui M."/>
        </authorList>
    </citation>
    <scope>NUCLEOTIDE SEQUENCE [LARGE SCALE GENOMIC DNA]</scope>
    <source>
        <strain evidence="5 6">SPP2</strain>
    </source>
</reference>
<gene>
    <name evidence="5" type="ORF">ALGA_1901</name>
</gene>
<sequence length="342" mass="38935">MKKTTLKDIAKALNTTIATVSRALHDNSEISSEMKNRVREVAKLYNYKPNSTALSLKFQKSYTFGVIFPTLAHYYLTQILSGLLQEATKNGYKLIIAESNYDPKKELNLIQEFYEQNVDGVIILPSRKLNMMKEKLEQQIRDDIPFLVMDRILYLKNRKLPCISSNDYVGTKEGINHLIKQGYQKIAHIKGVDTSSISNIRHETYLEILTKNKMEMRDEWIVSCQIFTREEGEDLAKQLMSLENKPDAIFCINDHIAVGVIRGLLKLGYKIPEEVGVLGFSNSDISEVCTPQLSTIHQPGIEIGKKGIKLILSNINQKKDISNVNIVLKTRLIQRESTLKTS</sequence>
<dbReference type="EMBL" id="AP018042">
    <property type="protein sequence ID" value="BAX80260.1"/>
    <property type="molecule type" value="Genomic_DNA"/>
</dbReference>
<feature type="domain" description="HTH lacI-type" evidence="4">
    <location>
        <begin position="4"/>
        <end position="58"/>
    </location>
</feature>
<dbReference type="PANTHER" id="PTHR30146:SF149">
    <property type="entry name" value="HTH-TYPE TRANSCRIPTIONAL REGULATOR EBGR"/>
    <property type="match status" value="1"/>
</dbReference>
<dbReference type="OrthoDB" id="9803256at2"/>
<evidence type="ECO:0000313" key="6">
    <source>
        <dbReference type="Proteomes" id="UP000218267"/>
    </source>
</evidence>
<dbReference type="Pfam" id="PF00356">
    <property type="entry name" value="LacI"/>
    <property type="match status" value="1"/>
</dbReference>
<dbReference type="Gene3D" id="1.10.260.40">
    <property type="entry name" value="lambda repressor-like DNA-binding domains"/>
    <property type="match status" value="1"/>
</dbReference>
<dbReference type="AlphaFoldDB" id="A0A1Y1CIZ4"/>
<dbReference type="InterPro" id="IPR028082">
    <property type="entry name" value="Peripla_BP_I"/>
</dbReference>
<evidence type="ECO:0000313" key="5">
    <source>
        <dbReference type="EMBL" id="BAX80260.1"/>
    </source>
</evidence>
<proteinExistence type="predicted"/>
<dbReference type="SMART" id="SM00354">
    <property type="entry name" value="HTH_LACI"/>
    <property type="match status" value="1"/>
</dbReference>
<keyword evidence="2" id="KW-0238">DNA-binding</keyword>
<reference evidence="6" key="2">
    <citation type="journal article" date="2020" name="Antonie Van Leeuwenhoek">
        <title>Labilibaculum antarcticum sp. nov., a novel facultative anaerobic, psychrotorelant bacterium isolated from marine sediment of Antarctica.</title>
        <authorList>
            <person name="Watanabe M."/>
            <person name="Kojima H."/>
            <person name="Fukui M."/>
        </authorList>
    </citation>
    <scope>NUCLEOTIDE SEQUENCE [LARGE SCALE GENOMIC DNA]</scope>
    <source>
        <strain evidence="6">SPP2</strain>
    </source>
</reference>
<dbReference type="InterPro" id="IPR010982">
    <property type="entry name" value="Lambda_DNA-bd_dom_sf"/>
</dbReference>
<evidence type="ECO:0000256" key="2">
    <source>
        <dbReference type="ARBA" id="ARBA00023125"/>
    </source>
</evidence>
<name>A0A1Y1CIZ4_9BACT</name>
<keyword evidence="6" id="KW-1185">Reference proteome</keyword>
<dbReference type="RefSeq" id="WP_096429122.1">
    <property type="nucleotide sequence ID" value="NZ_AP018042.1"/>
</dbReference>
<dbReference type="KEGG" id="mbas:ALGA_1901"/>